<gene>
    <name evidence="3" type="ORF">GRQ65_20445</name>
</gene>
<dbReference type="Proteomes" id="UP000473325">
    <property type="component" value="Unassembled WGS sequence"/>
</dbReference>
<comment type="caution">
    <text evidence="3">The sequence shown here is derived from an EMBL/GenBank/DDBJ whole genome shotgun (WGS) entry which is preliminary data.</text>
</comment>
<feature type="transmembrane region" description="Helical" evidence="1">
    <location>
        <begin position="101"/>
        <end position="121"/>
    </location>
</feature>
<feature type="transmembrane region" description="Helical" evidence="1">
    <location>
        <begin position="154"/>
        <end position="177"/>
    </location>
</feature>
<feature type="transmembrane region" description="Helical" evidence="1">
    <location>
        <begin position="33"/>
        <end position="52"/>
    </location>
</feature>
<name>A0A6L7F3W8_9ACTN</name>
<feature type="transmembrane region" description="Helical" evidence="1">
    <location>
        <begin position="7"/>
        <end position="27"/>
    </location>
</feature>
<sequence length="178" mass="17605">MAASATLHCLTGCAIGEIAGLVIGAAAGLGNGWTIVVSIALAFVFGFSLSSLPLLRAGLGLGAALSVVVAADTLSIATMEVADNVVVALVPGAMDAGLVDAVFWLSMAVALTAAFAAAFPVNRALLRRGKGHALTHEYHHGGDAPTGARRFIPAIATSTLATALVAFMAGGLLVALAA</sequence>
<protein>
    <submittedName>
        <fullName evidence="3">DUF4396 domain-containing protein</fullName>
    </submittedName>
</protein>
<evidence type="ECO:0000313" key="4">
    <source>
        <dbReference type="Proteomes" id="UP000473325"/>
    </source>
</evidence>
<keyword evidence="4" id="KW-1185">Reference proteome</keyword>
<keyword evidence="1" id="KW-1133">Transmembrane helix</keyword>
<dbReference type="AlphaFoldDB" id="A0A6L7F3W8"/>
<feature type="transmembrane region" description="Helical" evidence="1">
    <location>
        <begin position="59"/>
        <end position="81"/>
    </location>
</feature>
<dbReference type="InterPro" id="IPR025509">
    <property type="entry name" value="DUF4396"/>
</dbReference>
<keyword evidence="1" id="KW-0812">Transmembrane</keyword>
<feature type="domain" description="DUF4396" evidence="2">
    <location>
        <begin position="1"/>
        <end position="131"/>
    </location>
</feature>
<reference evidence="3 4" key="1">
    <citation type="submission" date="2019-12" db="EMBL/GenBank/DDBJ databases">
        <authorList>
            <person name="Kun Z."/>
        </authorList>
    </citation>
    <scope>NUCLEOTIDE SEQUENCE [LARGE SCALE GENOMIC DNA]</scope>
    <source>
        <strain evidence="3 4">YIM 123512</strain>
    </source>
</reference>
<evidence type="ECO:0000259" key="2">
    <source>
        <dbReference type="Pfam" id="PF14342"/>
    </source>
</evidence>
<proteinExistence type="predicted"/>
<evidence type="ECO:0000313" key="3">
    <source>
        <dbReference type="EMBL" id="MXG91918.1"/>
    </source>
</evidence>
<keyword evidence="1" id="KW-0472">Membrane</keyword>
<accession>A0A6L7F3W8</accession>
<evidence type="ECO:0000256" key="1">
    <source>
        <dbReference type="SAM" id="Phobius"/>
    </source>
</evidence>
<dbReference type="EMBL" id="WUEK01000016">
    <property type="protein sequence ID" value="MXG91918.1"/>
    <property type="molecule type" value="Genomic_DNA"/>
</dbReference>
<organism evidence="3 4">
    <name type="scientific">Nocardioides flavescens</name>
    <dbReference type="NCBI Taxonomy" id="2691959"/>
    <lineage>
        <taxon>Bacteria</taxon>
        <taxon>Bacillati</taxon>
        <taxon>Actinomycetota</taxon>
        <taxon>Actinomycetes</taxon>
        <taxon>Propionibacteriales</taxon>
        <taxon>Nocardioidaceae</taxon>
        <taxon>Nocardioides</taxon>
    </lineage>
</organism>
<dbReference type="Pfam" id="PF14342">
    <property type="entry name" value="DUF4396"/>
    <property type="match status" value="1"/>
</dbReference>